<feature type="domain" description="Major facilitator superfamily (MFS) profile" evidence="8">
    <location>
        <begin position="206"/>
        <end position="471"/>
    </location>
</feature>
<sequence length="471" mass="49047">MQPPTARPGSEQRKLAETAPAMNAPRKNTDRAEAALLRNASTTHEPANPRWIPSAAAAGLHPSPRWRARFWAIFGGQALSLIGSALTQFVLLWWITDTTGSVSALATAGLAALLPQAVLSPLGGTFADRYSRRLLMIVADGISALCMLLLIALFLTGRIALWHAYVMMAIRSAAQAFQAPAAAASVTMLVPGGFLVRAAGLNQSLQSLTLVVAAPLGALAIGVMPIGWALGIDVATALLGIAPLLCCRIPQACVSSGQKTGLWPAFREGVDLVWKTPGLRWLYVLLGAVVLTIMPTFTLVPLLVKTHFGGAAAQVALMEGLSGIGMVAGGLLVAAMAPRRQVAWILCGFAMSCVALALTALAPGSLFGVAVAWWVISGITFVFGNAPLTALLQTIVPNHLQGRVLSLLNTTMGLAAPVGLALFTPLGEVIGVRALFAIAGLLGAAASLAGFLSPSLMRLDRRPSRSEARTD</sequence>
<dbReference type="InterPro" id="IPR036259">
    <property type="entry name" value="MFS_trans_sf"/>
</dbReference>
<dbReference type="AlphaFoldDB" id="A0A0S4U1B9"/>
<dbReference type="GO" id="GO:0005886">
    <property type="term" value="C:plasma membrane"/>
    <property type="evidence" value="ECO:0007669"/>
    <property type="project" value="UniProtKB-SubCell"/>
</dbReference>
<feature type="transmembrane region" description="Helical" evidence="7">
    <location>
        <begin position="371"/>
        <end position="392"/>
    </location>
</feature>
<feature type="transmembrane region" description="Helical" evidence="7">
    <location>
        <begin position="316"/>
        <end position="335"/>
    </location>
</feature>
<feature type="transmembrane region" description="Helical" evidence="7">
    <location>
        <begin position="70"/>
        <end position="95"/>
    </location>
</feature>
<feature type="transmembrane region" description="Helical" evidence="7">
    <location>
        <begin position="342"/>
        <end position="365"/>
    </location>
</feature>
<feature type="transmembrane region" description="Helical" evidence="7">
    <location>
        <begin position="134"/>
        <end position="156"/>
    </location>
</feature>
<dbReference type="CDD" id="cd06173">
    <property type="entry name" value="MFS_MefA_like"/>
    <property type="match status" value="1"/>
</dbReference>
<feature type="transmembrane region" description="Helical" evidence="7">
    <location>
        <begin position="176"/>
        <end position="196"/>
    </location>
</feature>
<feature type="transmembrane region" description="Helical" evidence="7">
    <location>
        <begin position="208"/>
        <end position="228"/>
    </location>
</feature>
<evidence type="ECO:0000259" key="8">
    <source>
        <dbReference type="PROSITE" id="PS50850"/>
    </source>
</evidence>
<comment type="subcellular location">
    <subcellularLocation>
        <location evidence="1">Cell membrane</location>
        <topology evidence="1">Multi-pass membrane protein</topology>
    </subcellularLocation>
</comment>
<dbReference type="GO" id="GO:0022857">
    <property type="term" value="F:transmembrane transporter activity"/>
    <property type="evidence" value="ECO:0007669"/>
    <property type="project" value="InterPro"/>
</dbReference>
<evidence type="ECO:0000256" key="4">
    <source>
        <dbReference type="ARBA" id="ARBA00022989"/>
    </source>
</evidence>
<protein>
    <submittedName>
        <fullName evidence="9">Putative macrolide-efflux transmembrane protein</fullName>
    </submittedName>
</protein>
<reference evidence="9" key="1">
    <citation type="submission" date="2015-10" db="EMBL/GenBank/DDBJ databases">
        <authorList>
            <person name="Gilbert D.G."/>
        </authorList>
    </citation>
    <scope>NUCLEOTIDE SEQUENCE</scope>
    <source>
        <strain evidence="9">Phyl III-seqv23</strain>
    </source>
</reference>
<organism evidence="9">
    <name type="scientific">Ralstonia solanacearum</name>
    <name type="common">Pseudomonas solanacearum</name>
    <dbReference type="NCBI Taxonomy" id="305"/>
    <lineage>
        <taxon>Bacteria</taxon>
        <taxon>Pseudomonadati</taxon>
        <taxon>Pseudomonadota</taxon>
        <taxon>Betaproteobacteria</taxon>
        <taxon>Burkholderiales</taxon>
        <taxon>Burkholderiaceae</taxon>
        <taxon>Ralstonia</taxon>
        <taxon>Ralstonia solanacearum species complex</taxon>
    </lineage>
</organism>
<feature type="region of interest" description="Disordered" evidence="6">
    <location>
        <begin position="1"/>
        <end position="31"/>
    </location>
</feature>
<dbReference type="Pfam" id="PF07690">
    <property type="entry name" value="MFS_1"/>
    <property type="match status" value="1"/>
</dbReference>
<dbReference type="InterPro" id="IPR020846">
    <property type="entry name" value="MFS_dom"/>
</dbReference>
<dbReference type="EMBL" id="LN899821">
    <property type="protein sequence ID" value="CUV16007.1"/>
    <property type="molecule type" value="Genomic_DNA"/>
</dbReference>
<feature type="transmembrane region" description="Helical" evidence="7">
    <location>
        <begin position="404"/>
        <end position="424"/>
    </location>
</feature>
<keyword evidence="3 7" id="KW-0812">Transmembrane</keyword>
<feature type="transmembrane region" description="Helical" evidence="7">
    <location>
        <begin position="430"/>
        <end position="452"/>
    </location>
</feature>
<dbReference type="PROSITE" id="PS50850">
    <property type="entry name" value="MFS"/>
    <property type="match status" value="1"/>
</dbReference>
<evidence type="ECO:0000256" key="5">
    <source>
        <dbReference type="ARBA" id="ARBA00023136"/>
    </source>
</evidence>
<dbReference type="Gene3D" id="1.20.1250.20">
    <property type="entry name" value="MFS general substrate transporter like domains"/>
    <property type="match status" value="1"/>
</dbReference>
<feature type="transmembrane region" description="Helical" evidence="7">
    <location>
        <begin position="281"/>
        <end position="304"/>
    </location>
</feature>
<gene>
    <name evidence="9" type="ORF">PSS4_v1_10002</name>
</gene>
<feature type="transmembrane region" description="Helical" evidence="7">
    <location>
        <begin position="101"/>
        <end position="122"/>
    </location>
</feature>
<evidence type="ECO:0000256" key="7">
    <source>
        <dbReference type="SAM" id="Phobius"/>
    </source>
</evidence>
<evidence type="ECO:0000256" key="1">
    <source>
        <dbReference type="ARBA" id="ARBA00004651"/>
    </source>
</evidence>
<name>A0A0S4U1B9_RALSL</name>
<evidence type="ECO:0000256" key="3">
    <source>
        <dbReference type="ARBA" id="ARBA00022692"/>
    </source>
</evidence>
<evidence type="ECO:0000256" key="2">
    <source>
        <dbReference type="ARBA" id="ARBA00022475"/>
    </source>
</evidence>
<dbReference type="PANTHER" id="PTHR23513">
    <property type="entry name" value="INTEGRAL MEMBRANE EFFLUX PROTEIN-RELATED"/>
    <property type="match status" value="1"/>
</dbReference>
<proteinExistence type="predicted"/>
<keyword evidence="5 7" id="KW-0472">Membrane</keyword>
<evidence type="ECO:0000313" key="9">
    <source>
        <dbReference type="EMBL" id="CUV16007.1"/>
    </source>
</evidence>
<keyword evidence="4 7" id="KW-1133">Transmembrane helix</keyword>
<accession>A0A0S4U1B9</accession>
<dbReference type="PANTHER" id="PTHR23513:SF6">
    <property type="entry name" value="MAJOR FACILITATOR SUPERFAMILY ASSOCIATED DOMAIN-CONTAINING PROTEIN"/>
    <property type="match status" value="1"/>
</dbReference>
<keyword evidence="2" id="KW-1003">Cell membrane</keyword>
<dbReference type="InterPro" id="IPR011701">
    <property type="entry name" value="MFS"/>
</dbReference>
<dbReference type="SUPFAM" id="SSF103473">
    <property type="entry name" value="MFS general substrate transporter"/>
    <property type="match status" value="1"/>
</dbReference>
<evidence type="ECO:0000256" key="6">
    <source>
        <dbReference type="SAM" id="MobiDB-lite"/>
    </source>
</evidence>